<dbReference type="Pfam" id="PF14214">
    <property type="entry name" value="Helitron_like_N"/>
    <property type="match status" value="1"/>
</dbReference>
<keyword evidence="1" id="KW-0227">DNA damage</keyword>
<feature type="domain" description="DNA helicase Pif1-like DEAD-box helicase" evidence="2">
    <location>
        <begin position="585"/>
        <end position="634"/>
    </location>
</feature>
<keyword evidence="1" id="KW-0347">Helicase</keyword>
<accession>A0A9Q3PN54</accession>
<dbReference type="OrthoDB" id="3366231at2759"/>
<comment type="catalytic activity">
    <reaction evidence="1">
        <text>ATP + H2O = ADP + phosphate + H(+)</text>
        <dbReference type="Rhea" id="RHEA:13065"/>
        <dbReference type="ChEBI" id="CHEBI:15377"/>
        <dbReference type="ChEBI" id="CHEBI:15378"/>
        <dbReference type="ChEBI" id="CHEBI:30616"/>
        <dbReference type="ChEBI" id="CHEBI:43474"/>
        <dbReference type="ChEBI" id="CHEBI:456216"/>
        <dbReference type="EC" id="5.6.2.3"/>
    </reaction>
</comment>
<name>A0A9Q3PN54_9BASI</name>
<evidence type="ECO:0000259" key="2">
    <source>
        <dbReference type="Pfam" id="PF05970"/>
    </source>
</evidence>
<keyword evidence="1" id="KW-0547">Nucleotide-binding</keyword>
<dbReference type="GO" id="GO:0016787">
    <property type="term" value="F:hydrolase activity"/>
    <property type="evidence" value="ECO:0007669"/>
    <property type="project" value="UniProtKB-KW"/>
</dbReference>
<dbReference type="GO" id="GO:0006281">
    <property type="term" value="P:DNA repair"/>
    <property type="evidence" value="ECO:0007669"/>
    <property type="project" value="UniProtKB-KW"/>
</dbReference>
<comment type="cofactor">
    <cofactor evidence="1">
        <name>Mg(2+)</name>
        <dbReference type="ChEBI" id="CHEBI:18420"/>
    </cofactor>
</comment>
<feature type="domain" description="Helitron helicase-like" evidence="3">
    <location>
        <begin position="75"/>
        <end position="158"/>
    </location>
</feature>
<dbReference type="PANTHER" id="PTHR10492">
    <property type="match status" value="1"/>
</dbReference>
<keyword evidence="1" id="KW-0233">DNA recombination</keyword>
<evidence type="ECO:0000313" key="4">
    <source>
        <dbReference type="EMBL" id="MBW0567993.1"/>
    </source>
</evidence>
<comment type="similarity">
    <text evidence="1">Belongs to the helicase family.</text>
</comment>
<keyword evidence="5" id="KW-1185">Reference proteome</keyword>
<dbReference type="Pfam" id="PF05970">
    <property type="entry name" value="PIF1"/>
    <property type="match status" value="1"/>
</dbReference>
<dbReference type="GO" id="GO:0000723">
    <property type="term" value="P:telomere maintenance"/>
    <property type="evidence" value="ECO:0007669"/>
    <property type="project" value="InterPro"/>
</dbReference>
<evidence type="ECO:0000256" key="1">
    <source>
        <dbReference type="RuleBase" id="RU363044"/>
    </source>
</evidence>
<keyword evidence="1" id="KW-0234">DNA repair</keyword>
<dbReference type="EMBL" id="AVOT02081814">
    <property type="protein sequence ID" value="MBW0567993.1"/>
    <property type="molecule type" value="Genomic_DNA"/>
</dbReference>
<gene>
    <name evidence="4" type="ORF">O181_107708</name>
</gene>
<reference evidence="4" key="1">
    <citation type="submission" date="2021-03" db="EMBL/GenBank/DDBJ databases">
        <title>Draft genome sequence of rust myrtle Austropuccinia psidii MF-1, a brazilian biotype.</title>
        <authorList>
            <person name="Quecine M.C."/>
            <person name="Pachon D.M.R."/>
            <person name="Bonatelli M.L."/>
            <person name="Correr F.H."/>
            <person name="Franceschini L.M."/>
            <person name="Leite T.F."/>
            <person name="Margarido G.R.A."/>
            <person name="Almeida C.A."/>
            <person name="Ferrarezi J.A."/>
            <person name="Labate C.A."/>
        </authorList>
    </citation>
    <scope>NUCLEOTIDE SEQUENCE</scope>
    <source>
        <strain evidence="4">MF-1</strain>
    </source>
</reference>
<dbReference type="InterPro" id="IPR025476">
    <property type="entry name" value="Helitron_helicase-like"/>
</dbReference>
<keyword evidence="1" id="KW-0067">ATP-binding</keyword>
<dbReference type="GO" id="GO:0043139">
    <property type="term" value="F:5'-3' DNA helicase activity"/>
    <property type="evidence" value="ECO:0007669"/>
    <property type="project" value="UniProtKB-EC"/>
</dbReference>
<sequence>MIGRTGNTTQCEWYAYLPFQQKKEYNFIHLGRRLLQEFVVDLYICIERSRLNFIRKKQARLKGNVSAVSIFHESCARIWAPIIVHHHDSKSTLARNVEQLGPGENSADRPDIVTRVFYLKLQSMMRDLTKKNFLGKVVSYVYTVEFQKQGLPHARILLILDREYVLNTAHKVDKLISAELPNPQKCANLYKLVTRNILHGPCSARFACWQNDKCKYGFPKPFSEHTMLVDGEYPIYKRRKNDSRFVKGSTIFTNKDVVTYSPFLLMHYECHINVEIVVSIKTMKYIYKYICKGEDRAVLSLKSKDETLDFVNGRYIGPGEAITRMAIHTEESHLFYFRDKHGARSQVEAGTAGKTTPTGYFKLNSKNAVSNGQPARSLFYSNIPKYFWWNKKRKEWEPRKMKILAVGRVSFARFTEGERYYLRLLLMNRKGAISFGDQRTVNGTQHSTYQDAELASGLLLSDKHYHDCLTDTTLWMSGKRLRQLFVIMLCNSPPADPKTLLDNHIEDLSDDCSHLLCHTYSIDEPSETLSQNLAKYFINEEMKEVGKSLNDYGIDMTDMEFDFISSFSEEPCSIDDGIYKKMLGQLTRPQKKIYQAVEQAVVSKEQLLCFVDGPGGSGKNILLNTIIGSLRNQGIQHTLLSKFH</sequence>
<dbReference type="InterPro" id="IPR010285">
    <property type="entry name" value="DNA_helicase_pif1-like_DEAD"/>
</dbReference>
<dbReference type="Proteomes" id="UP000765509">
    <property type="component" value="Unassembled WGS sequence"/>
</dbReference>
<organism evidence="4 5">
    <name type="scientific">Austropuccinia psidii MF-1</name>
    <dbReference type="NCBI Taxonomy" id="1389203"/>
    <lineage>
        <taxon>Eukaryota</taxon>
        <taxon>Fungi</taxon>
        <taxon>Dikarya</taxon>
        <taxon>Basidiomycota</taxon>
        <taxon>Pucciniomycotina</taxon>
        <taxon>Pucciniomycetes</taxon>
        <taxon>Pucciniales</taxon>
        <taxon>Sphaerophragmiaceae</taxon>
        <taxon>Austropuccinia</taxon>
    </lineage>
</organism>
<evidence type="ECO:0000313" key="5">
    <source>
        <dbReference type="Proteomes" id="UP000765509"/>
    </source>
</evidence>
<comment type="caution">
    <text evidence="4">The sequence shown here is derived from an EMBL/GenBank/DDBJ whole genome shotgun (WGS) entry which is preliminary data.</text>
</comment>
<dbReference type="GO" id="GO:0006310">
    <property type="term" value="P:DNA recombination"/>
    <property type="evidence" value="ECO:0007669"/>
    <property type="project" value="UniProtKB-KW"/>
</dbReference>
<dbReference type="GO" id="GO:0005524">
    <property type="term" value="F:ATP binding"/>
    <property type="evidence" value="ECO:0007669"/>
    <property type="project" value="UniProtKB-KW"/>
</dbReference>
<proteinExistence type="inferred from homology"/>
<dbReference type="PANTHER" id="PTHR10492:SF57">
    <property type="entry name" value="ATP-DEPENDENT DNA HELICASE"/>
    <property type="match status" value="1"/>
</dbReference>
<dbReference type="AlphaFoldDB" id="A0A9Q3PN54"/>
<keyword evidence="1" id="KW-0378">Hydrolase</keyword>
<dbReference type="EC" id="5.6.2.3" evidence="1"/>
<evidence type="ECO:0000259" key="3">
    <source>
        <dbReference type="Pfam" id="PF14214"/>
    </source>
</evidence>
<protein>
    <recommendedName>
        <fullName evidence="1">ATP-dependent DNA helicase</fullName>
        <ecNumber evidence="1">5.6.2.3</ecNumber>
    </recommendedName>
</protein>